<gene>
    <name evidence="3" type="ORF">DWX93_09625</name>
</gene>
<dbReference type="AlphaFoldDB" id="A0A395V6B9"/>
<dbReference type="EMBL" id="QRVL01000007">
    <property type="protein sequence ID" value="RGS40369.1"/>
    <property type="molecule type" value="Genomic_DNA"/>
</dbReference>
<dbReference type="PANTHER" id="PTHR13778:SF13">
    <property type="entry name" value="GALACTURONOSYLTRANSFERASE-LIKE 3-RELATED"/>
    <property type="match status" value="1"/>
</dbReference>
<name>A0A395V6B9_9FIRM</name>
<dbReference type="GO" id="GO:0016757">
    <property type="term" value="F:glycosyltransferase activity"/>
    <property type="evidence" value="ECO:0007669"/>
    <property type="project" value="UniProtKB-KW"/>
</dbReference>
<dbReference type="Gene3D" id="3.90.550.10">
    <property type="entry name" value="Spore Coat Polysaccharide Biosynthesis Protein SpsA, Chain A"/>
    <property type="match status" value="2"/>
</dbReference>
<evidence type="ECO:0000313" key="3">
    <source>
        <dbReference type="EMBL" id="RGS40369.1"/>
    </source>
</evidence>
<protein>
    <recommendedName>
        <fullName evidence="5">Glycosyltransferase family 8 protein</fullName>
    </recommendedName>
</protein>
<evidence type="ECO:0000313" key="4">
    <source>
        <dbReference type="Proteomes" id="UP000266172"/>
    </source>
</evidence>
<comment type="caution">
    <text evidence="3">The sequence shown here is derived from an EMBL/GenBank/DDBJ whole genome shotgun (WGS) entry which is preliminary data.</text>
</comment>
<keyword evidence="2" id="KW-0808">Transferase</keyword>
<dbReference type="PANTHER" id="PTHR13778">
    <property type="entry name" value="GLYCOSYLTRANSFERASE 8 DOMAIN-CONTAINING PROTEIN"/>
    <property type="match status" value="1"/>
</dbReference>
<sequence length="289" mass="32857">MKPKPMNIAVSVSKYYLPYTYVMLHSLLKNNACPIDVYVLHRELCPADFDFLRTLTHTHPLVINDCRLSEDQIPLSADDNAAPAAPESLFYLSIPRILPADLPRILYLDSDVIVNAPLSALYAADLTHHMLAACQTASGIADGVLLFNLDCDVSWEPFSLQKELPAVLPLDPKVYNLPARTAYTAHNLHYETVRTQAAIVHFCGSKPWEGNCFHCDIEQLWWDYAKDVPFYEDLMEHTLHEIVTDPTVMNYISNLRLEHKQLLDIIEKCEIILERTSCRDKHSPLLGDK</sequence>
<dbReference type="Pfam" id="PF01501">
    <property type="entry name" value="Glyco_transf_8"/>
    <property type="match status" value="1"/>
</dbReference>
<evidence type="ECO:0000256" key="2">
    <source>
        <dbReference type="ARBA" id="ARBA00022679"/>
    </source>
</evidence>
<keyword evidence="1" id="KW-0328">Glycosyltransferase</keyword>
<dbReference type="InterPro" id="IPR050748">
    <property type="entry name" value="Glycosyltrans_8_dom-fam"/>
</dbReference>
<evidence type="ECO:0008006" key="5">
    <source>
        <dbReference type="Google" id="ProtNLM"/>
    </source>
</evidence>
<accession>A0A395V6B9</accession>
<organism evidence="3 4">
    <name type="scientific">Roseburia hominis</name>
    <dbReference type="NCBI Taxonomy" id="301301"/>
    <lineage>
        <taxon>Bacteria</taxon>
        <taxon>Bacillati</taxon>
        <taxon>Bacillota</taxon>
        <taxon>Clostridia</taxon>
        <taxon>Lachnospirales</taxon>
        <taxon>Lachnospiraceae</taxon>
        <taxon>Roseburia</taxon>
    </lineage>
</organism>
<dbReference type="SUPFAM" id="SSF53448">
    <property type="entry name" value="Nucleotide-diphospho-sugar transferases"/>
    <property type="match status" value="1"/>
</dbReference>
<reference evidence="3 4" key="1">
    <citation type="submission" date="2018-08" db="EMBL/GenBank/DDBJ databases">
        <title>A genome reference for cultivated species of the human gut microbiota.</title>
        <authorList>
            <person name="Zou Y."/>
            <person name="Xue W."/>
            <person name="Luo G."/>
        </authorList>
    </citation>
    <scope>NUCLEOTIDE SEQUENCE [LARGE SCALE GENOMIC DNA]</scope>
    <source>
        <strain evidence="3 4">AF22-12AC</strain>
    </source>
</reference>
<dbReference type="RefSeq" id="WP_118097467.1">
    <property type="nucleotide sequence ID" value="NZ_DBFVHP010000001.1"/>
</dbReference>
<dbReference type="InterPro" id="IPR029044">
    <property type="entry name" value="Nucleotide-diphossugar_trans"/>
</dbReference>
<proteinExistence type="predicted"/>
<dbReference type="InterPro" id="IPR002495">
    <property type="entry name" value="Glyco_trans_8"/>
</dbReference>
<evidence type="ECO:0000256" key="1">
    <source>
        <dbReference type="ARBA" id="ARBA00022676"/>
    </source>
</evidence>
<dbReference type="Proteomes" id="UP000266172">
    <property type="component" value="Unassembled WGS sequence"/>
</dbReference>